<comment type="subcellular location">
    <subcellularLocation>
        <location evidence="1 6">Bacterial flagellum basal body</location>
    </subcellularLocation>
</comment>
<dbReference type="InterPro" id="IPR012836">
    <property type="entry name" value="FlgF"/>
</dbReference>
<evidence type="ECO:0000259" key="7">
    <source>
        <dbReference type="Pfam" id="PF00460"/>
    </source>
</evidence>
<dbReference type="Pfam" id="PF22692">
    <property type="entry name" value="LlgE_F_G_D1"/>
    <property type="match status" value="1"/>
</dbReference>
<reference evidence="10" key="1">
    <citation type="submission" date="2015-10" db="EMBL/GenBank/DDBJ databases">
        <title>Description of Candidatus Tenderia electrophaga gen. nov, sp. nov., an Uncultivated Electroautotroph from a Biocathode Enrichment.</title>
        <authorList>
            <person name="Eddie B.J."/>
            <person name="Malanoski A.P."/>
            <person name="Wang Z."/>
            <person name="Hall R.J."/>
            <person name="Oh S.D."/>
            <person name="Heiner C."/>
            <person name="Lin B."/>
            <person name="Strycharz-Glaven S.M."/>
        </authorList>
    </citation>
    <scope>NUCLEOTIDE SEQUENCE [LARGE SCALE GENOMIC DNA]</scope>
    <source>
        <strain evidence="10">NRL1</strain>
    </source>
</reference>
<evidence type="ECO:0000313" key="11">
    <source>
        <dbReference type="Proteomes" id="UP000055136"/>
    </source>
</evidence>
<dbReference type="Proteomes" id="UP000055136">
    <property type="component" value="Chromosome"/>
</dbReference>
<evidence type="ECO:0000256" key="2">
    <source>
        <dbReference type="ARBA" id="ARBA00009677"/>
    </source>
</evidence>
<evidence type="ECO:0000256" key="3">
    <source>
        <dbReference type="ARBA" id="ARBA00023143"/>
    </source>
</evidence>
<dbReference type="Pfam" id="PF00460">
    <property type="entry name" value="Flg_bb_rod"/>
    <property type="match status" value="1"/>
</dbReference>
<dbReference type="SUPFAM" id="SSF117143">
    <property type="entry name" value="Flagellar hook protein flgE"/>
    <property type="match status" value="1"/>
</dbReference>
<keyword evidence="10" id="KW-0282">Flagellum</keyword>
<evidence type="ECO:0000256" key="4">
    <source>
        <dbReference type="ARBA" id="ARBA00038560"/>
    </source>
</evidence>
<dbReference type="PANTHER" id="PTHR30435">
    <property type="entry name" value="FLAGELLAR PROTEIN"/>
    <property type="match status" value="1"/>
</dbReference>
<dbReference type="NCBIfam" id="TIGR02490">
    <property type="entry name" value="flgF"/>
    <property type="match status" value="1"/>
</dbReference>
<keyword evidence="10" id="KW-0966">Cell projection</keyword>
<accession>A0A0S2TBU6</accession>
<keyword evidence="11" id="KW-1185">Reference proteome</keyword>
<name>A0A0S2TBU6_9GAMM</name>
<dbReference type="NCBIfam" id="TIGR03506">
    <property type="entry name" value="FlgEFG_subfam"/>
    <property type="match status" value="1"/>
</dbReference>
<dbReference type="InterPro" id="IPR010930">
    <property type="entry name" value="Flg_bb/hook_C_dom"/>
</dbReference>
<dbReference type="InterPro" id="IPR053967">
    <property type="entry name" value="LlgE_F_G-like_D1"/>
</dbReference>
<comment type="similarity">
    <text evidence="2 6">Belongs to the flagella basal body rod proteins family.</text>
</comment>
<dbReference type="NCBIfam" id="NF009280">
    <property type="entry name" value="PRK12640.1"/>
    <property type="match status" value="1"/>
</dbReference>
<feature type="domain" description="Flagellar hook protein FlgE/F/G-like D1" evidence="9">
    <location>
        <begin position="81"/>
        <end position="147"/>
    </location>
</feature>
<dbReference type="PANTHER" id="PTHR30435:SF18">
    <property type="entry name" value="FLAGELLAR BASAL-BODY ROD PROTEIN FLGF"/>
    <property type="match status" value="1"/>
</dbReference>
<dbReference type="InterPro" id="IPR001444">
    <property type="entry name" value="Flag_bb_rod_N"/>
</dbReference>
<evidence type="ECO:0000256" key="5">
    <source>
        <dbReference type="ARBA" id="ARBA00040228"/>
    </source>
</evidence>
<gene>
    <name evidence="10" type="ORF">Tel_05450</name>
</gene>
<feature type="domain" description="Flagellar basal body rod protein N-terminal" evidence="7">
    <location>
        <begin position="5"/>
        <end position="35"/>
    </location>
</feature>
<dbReference type="Pfam" id="PF06429">
    <property type="entry name" value="Flg_bbr_C"/>
    <property type="match status" value="1"/>
</dbReference>
<comment type="subunit">
    <text evidence="4 6">The basal body constitutes a major portion of the flagellar organelle and consists of five rings (E,L,P,S, and M) mounted on a central rod. The rod consists of about 26 subunits of FlgG in the distal portion, and FlgB, FlgC and FlgF are thought to build up the proximal portion of the rod with about 6 subunits each.</text>
</comment>
<evidence type="ECO:0000256" key="1">
    <source>
        <dbReference type="ARBA" id="ARBA00004117"/>
    </source>
</evidence>
<organism evidence="10 11">
    <name type="scientific">Candidatus Tenderia electrophaga</name>
    <dbReference type="NCBI Taxonomy" id="1748243"/>
    <lineage>
        <taxon>Bacteria</taxon>
        <taxon>Pseudomonadati</taxon>
        <taxon>Pseudomonadota</taxon>
        <taxon>Gammaproteobacteria</taxon>
        <taxon>Candidatus Tenderiales</taxon>
        <taxon>Candidatus Tenderiaceae</taxon>
        <taxon>Candidatus Tenderia</taxon>
    </lineage>
</organism>
<sequence>MDKFLYIASSGAKELMLAQSINANNLANANTVGFREDQAFYKALQMSGAGHASRAYVDTQGQGADFSPGSLMPTGRDLDVAIRGEGWVAVQGVDGTEAYTRAGDLKVSAAGLLTTNTGHPVIGNNAGPITLPPFEKIEIGGDGTISVIPRGQEASTLAVVDRIKLVKPDNNQLKKGVDGLFRHTDGIEVASDAEVRLISGTLESSNVNVVESMVKTMELARRFELQVKLMEQAKTLDESSTSIMKMN</sequence>
<dbReference type="STRING" id="1748243.Tel_05450"/>
<keyword evidence="3 6" id="KW-0975">Bacterial flagellum</keyword>
<evidence type="ECO:0000313" key="10">
    <source>
        <dbReference type="EMBL" id="ALP52635.1"/>
    </source>
</evidence>
<dbReference type="GO" id="GO:0071978">
    <property type="term" value="P:bacterial-type flagellum-dependent swarming motility"/>
    <property type="evidence" value="ECO:0007669"/>
    <property type="project" value="TreeGrafter"/>
</dbReference>
<dbReference type="InterPro" id="IPR037925">
    <property type="entry name" value="FlgE/F/G-like"/>
</dbReference>
<dbReference type="KEGG" id="tee:Tel_05450"/>
<dbReference type="EMBL" id="CP013099">
    <property type="protein sequence ID" value="ALP52635.1"/>
    <property type="molecule type" value="Genomic_DNA"/>
</dbReference>
<dbReference type="InterPro" id="IPR020013">
    <property type="entry name" value="Flagellar_FlgE/F/G"/>
</dbReference>
<feature type="domain" description="Flagellar basal-body/hook protein C-terminal" evidence="8">
    <location>
        <begin position="199"/>
        <end position="242"/>
    </location>
</feature>
<dbReference type="GO" id="GO:0030694">
    <property type="term" value="C:bacterial-type flagellum basal body, rod"/>
    <property type="evidence" value="ECO:0007669"/>
    <property type="project" value="UniProtKB-UniRule"/>
</dbReference>
<proteinExistence type="inferred from homology"/>
<evidence type="ECO:0000259" key="8">
    <source>
        <dbReference type="Pfam" id="PF06429"/>
    </source>
</evidence>
<evidence type="ECO:0000259" key="9">
    <source>
        <dbReference type="Pfam" id="PF22692"/>
    </source>
</evidence>
<protein>
    <recommendedName>
        <fullName evidence="5 6">Flagellar basal-body rod protein FlgF</fullName>
    </recommendedName>
</protein>
<dbReference type="AlphaFoldDB" id="A0A0S2TBU6"/>
<keyword evidence="10" id="KW-0969">Cilium</keyword>
<evidence type="ECO:0000256" key="6">
    <source>
        <dbReference type="RuleBase" id="RU362116"/>
    </source>
</evidence>